<dbReference type="SMART" id="SM00448">
    <property type="entry name" value="REC"/>
    <property type="match status" value="1"/>
</dbReference>
<dbReference type="PROSITE" id="PS50110">
    <property type="entry name" value="RESPONSE_REGULATORY"/>
    <property type="match status" value="1"/>
</dbReference>
<evidence type="ECO:0000256" key="5">
    <source>
        <dbReference type="ARBA" id="ARBA00023163"/>
    </source>
</evidence>
<dbReference type="InterPro" id="IPR036388">
    <property type="entry name" value="WH-like_DNA-bd_sf"/>
</dbReference>
<dbReference type="SUPFAM" id="SSF52172">
    <property type="entry name" value="CheY-like"/>
    <property type="match status" value="1"/>
</dbReference>
<evidence type="ECO:0000256" key="7">
    <source>
        <dbReference type="PROSITE-ProRule" id="PRU01091"/>
    </source>
</evidence>
<dbReference type="InterPro" id="IPR011006">
    <property type="entry name" value="CheY-like_superfamily"/>
</dbReference>
<dbReference type="EMBL" id="FMUX01000011">
    <property type="protein sequence ID" value="SCY55694.1"/>
    <property type="molecule type" value="Genomic_DNA"/>
</dbReference>
<dbReference type="Gene3D" id="1.10.10.10">
    <property type="entry name" value="Winged helix-like DNA-binding domain superfamily/Winged helix DNA-binding domain"/>
    <property type="match status" value="1"/>
</dbReference>
<dbReference type="AlphaFoldDB" id="A0A1G5GW27"/>
<evidence type="ECO:0000259" key="8">
    <source>
        <dbReference type="PROSITE" id="PS50110"/>
    </source>
</evidence>
<accession>A0A1G5GW27</accession>
<dbReference type="PANTHER" id="PTHR48111">
    <property type="entry name" value="REGULATOR OF RPOS"/>
    <property type="match status" value="1"/>
</dbReference>
<protein>
    <submittedName>
        <fullName evidence="10">Two component transcriptional regulator, winged helix family</fullName>
    </submittedName>
</protein>
<evidence type="ECO:0000256" key="4">
    <source>
        <dbReference type="ARBA" id="ARBA00023125"/>
    </source>
</evidence>
<dbReference type="STRING" id="419481.SAMN05216233_111175"/>
<keyword evidence="11" id="KW-1185">Reference proteome</keyword>
<feature type="modified residue" description="4-aspartylphosphate" evidence="6">
    <location>
        <position position="55"/>
    </location>
</feature>
<dbReference type="GO" id="GO:0032993">
    <property type="term" value="C:protein-DNA complex"/>
    <property type="evidence" value="ECO:0007669"/>
    <property type="project" value="TreeGrafter"/>
</dbReference>
<dbReference type="InterPro" id="IPR039420">
    <property type="entry name" value="WalR-like"/>
</dbReference>
<keyword evidence="2" id="KW-0902">Two-component regulatory system</keyword>
<dbReference type="Pfam" id="PF00486">
    <property type="entry name" value="Trans_reg_C"/>
    <property type="match status" value="1"/>
</dbReference>
<keyword evidence="4 7" id="KW-0238">DNA-binding</keyword>
<evidence type="ECO:0000313" key="11">
    <source>
        <dbReference type="Proteomes" id="UP000198870"/>
    </source>
</evidence>
<dbReference type="SUPFAM" id="SSF46894">
    <property type="entry name" value="C-terminal effector domain of the bipartite response regulators"/>
    <property type="match status" value="1"/>
</dbReference>
<sequence length="232" mass="25658">MKSKAHMLVVDDEEDILDLVKYNLEREGYKVTCTGSGERAVEIARREGVDLIVLDLMLPGIDGLEVTRNLKGSPTTADIPIVMLSAKGEEADIVTGLELGADDYVAKPFSPRELLARIRAVRRRADKSEREAGMDEVLLLGEIEIRPGRVQVKVAGQGVELTFSEFSLLLLLARRPGWVFTRSQIVDGIRGDNYAVTDRSVDVIVAGLRKKLGPCSQYVETVRGIGYRFKEV</sequence>
<dbReference type="InterPro" id="IPR001789">
    <property type="entry name" value="Sig_transdc_resp-reg_receiver"/>
</dbReference>
<dbReference type="GO" id="GO:0005829">
    <property type="term" value="C:cytosol"/>
    <property type="evidence" value="ECO:0007669"/>
    <property type="project" value="TreeGrafter"/>
</dbReference>
<gene>
    <name evidence="10" type="ORF">SAMN05216233_111175</name>
</gene>
<dbReference type="FunFam" id="3.40.50.2300:FF:000001">
    <property type="entry name" value="DNA-binding response regulator PhoB"/>
    <property type="match status" value="1"/>
</dbReference>
<dbReference type="PANTHER" id="PTHR48111:SF4">
    <property type="entry name" value="DNA-BINDING DUAL TRANSCRIPTIONAL REGULATOR OMPR"/>
    <property type="match status" value="1"/>
</dbReference>
<evidence type="ECO:0000256" key="3">
    <source>
        <dbReference type="ARBA" id="ARBA00023015"/>
    </source>
</evidence>
<feature type="domain" description="OmpR/PhoB-type" evidence="9">
    <location>
        <begin position="135"/>
        <end position="231"/>
    </location>
</feature>
<feature type="DNA-binding region" description="OmpR/PhoB-type" evidence="7">
    <location>
        <begin position="135"/>
        <end position="231"/>
    </location>
</feature>
<evidence type="ECO:0000256" key="6">
    <source>
        <dbReference type="PROSITE-ProRule" id="PRU00169"/>
    </source>
</evidence>
<dbReference type="Gene3D" id="6.10.250.690">
    <property type="match status" value="1"/>
</dbReference>
<evidence type="ECO:0000256" key="2">
    <source>
        <dbReference type="ARBA" id="ARBA00023012"/>
    </source>
</evidence>
<organism evidence="10 11">
    <name type="scientific">Desulfoluna spongiiphila</name>
    <dbReference type="NCBI Taxonomy" id="419481"/>
    <lineage>
        <taxon>Bacteria</taxon>
        <taxon>Pseudomonadati</taxon>
        <taxon>Thermodesulfobacteriota</taxon>
        <taxon>Desulfobacteria</taxon>
        <taxon>Desulfobacterales</taxon>
        <taxon>Desulfolunaceae</taxon>
        <taxon>Desulfoluna</taxon>
    </lineage>
</organism>
<dbReference type="SMART" id="SM00862">
    <property type="entry name" value="Trans_reg_C"/>
    <property type="match status" value="1"/>
</dbReference>
<dbReference type="Pfam" id="PF00072">
    <property type="entry name" value="Response_reg"/>
    <property type="match status" value="1"/>
</dbReference>
<dbReference type="InterPro" id="IPR016032">
    <property type="entry name" value="Sig_transdc_resp-reg_C-effctor"/>
</dbReference>
<dbReference type="OrthoDB" id="9793321at2"/>
<keyword evidence="1 6" id="KW-0597">Phosphoprotein</keyword>
<dbReference type="CDD" id="cd00383">
    <property type="entry name" value="trans_reg_C"/>
    <property type="match status" value="1"/>
</dbReference>
<dbReference type="GO" id="GO:0000156">
    <property type="term" value="F:phosphorelay response regulator activity"/>
    <property type="evidence" value="ECO:0007669"/>
    <property type="project" value="TreeGrafter"/>
</dbReference>
<dbReference type="RefSeq" id="WP_092211790.1">
    <property type="nucleotide sequence ID" value="NZ_FMUX01000011.1"/>
</dbReference>
<dbReference type="PROSITE" id="PS51755">
    <property type="entry name" value="OMPR_PHOB"/>
    <property type="match status" value="1"/>
</dbReference>
<dbReference type="Gene3D" id="3.40.50.2300">
    <property type="match status" value="1"/>
</dbReference>
<dbReference type="Proteomes" id="UP000198870">
    <property type="component" value="Unassembled WGS sequence"/>
</dbReference>
<dbReference type="GO" id="GO:0006355">
    <property type="term" value="P:regulation of DNA-templated transcription"/>
    <property type="evidence" value="ECO:0007669"/>
    <property type="project" value="InterPro"/>
</dbReference>
<dbReference type="GO" id="GO:0000976">
    <property type="term" value="F:transcription cis-regulatory region binding"/>
    <property type="evidence" value="ECO:0007669"/>
    <property type="project" value="TreeGrafter"/>
</dbReference>
<keyword evidence="5" id="KW-0804">Transcription</keyword>
<name>A0A1G5GW27_9BACT</name>
<proteinExistence type="predicted"/>
<keyword evidence="3" id="KW-0805">Transcription regulation</keyword>
<feature type="domain" description="Response regulatory" evidence="8">
    <location>
        <begin position="6"/>
        <end position="122"/>
    </location>
</feature>
<dbReference type="InterPro" id="IPR001867">
    <property type="entry name" value="OmpR/PhoB-type_DNA-bd"/>
</dbReference>
<evidence type="ECO:0000256" key="1">
    <source>
        <dbReference type="ARBA" id="ARBA00022553"/>
    </source>
</evidence>
<evidence type="ECO:0000313" key="10">
    <source>
        <dbReference type="EMBL" id="SCY55694.1"/>
    </source>
</evidence>
<reference evidence="10 11" key="1">
    <citation type="submission" date="2016-10" db="EMBL/GenBank/DDBJ databases">
        <authorList>
            <person name="de Groot N.N."/>
        </authorList>
    </citation>
    <scope>NUCLEOTIDE SEQUENCE [LARGE SCALE GENOMIC DNA]</scope>
    <source>
        <strain evidence="10 11">AA1</strain>
    </source>
</reference>
<evidence type="ECO:0000259" key="9">
    <source>
        <dbReference type="PROSITE" id="PS51755"/>
    </source>
</evidence>